<proteinExistence type="predicted"/>
<name>A0A511XJV5_9PROT</name>
<dbReference type="RefSeq" id="WP_146887624.1">
    <property type="nucleotide sequence ID" value="NZ_BJYG01000017.1"/>
</dbReference>
<evidence type="ECO:0000256" key="1">
    <source>
        <dbReference type="SAM" id="SignalP"/>
    </source>
</evidence>
<protein>
    <recommendedName>
        <fullName evidence="4">Lipocalin-like domain-containing protein</fullName>
    </recommendedName>
</protein>
<keyword evidence="1" id="KW-0732">Signal</keyword>
<keyword evidence="3" id="KW-1185">Reference proteome</keyword>
<sequence>MRKALLSAAVLLAVTGFSLSPSAAADTESSSGQETTIYSASAIAGTWSSMGMPPVVITANRAAGPASRLLLHLPKNLQKTGKADLALGHTTDNTWAVTDGKVTVSFTMTSENFGVLKIVGDTPEHRLELPLSRL</sequence>
<evidence type="ECO:0000313" key="3">
    <source>
        <dbReference type="Proteomes" id="UP000321746"/>
    </source>
</evidence>
<evidence type="ECO:0008006" key="4">
    <source>
        <dbReference type="Google" id="ProtNLM"/>
    </source>
</evidence>
<accession>A0A511XJV5</accession>
<dbReference type="AlphaFoldDB" id="A0A511XJV5"/>
<feature type="signal peptide" evidence="1">
    <location>
        <begin position="1"/>
        <end position="25"/>
    </location>
</feature>
<comment type="caution">
    <text evidence="2">The sequence shown here is derived from an EMBL/GenBank/DDBJ whole genome shotgun (WGS) entry which is preliminary data.</text>
</comment>
<reference evidence="2 3" key="1">
    <citation type="submission" date="2019-07" db="EMBL/GenBank/DDBJ databases">
        <title>Whole genome shotgun sequence of Acetobacter oeni NBRC 105207.</title>
        <authorList>
            <person name="Hosoyama A."/>
            <person name="Uohara A."/>
            <person name="Ohji S."/>
            <person name="Ichikawa N."/>
        </authorList>
    </citation>
    <scope>NUCLEOTIDE SEQUENCE [LARGE SCALE GENOMIC DNA]</scope>
    <source>
        <strain evidence="2 3">NBRC 105207</strain>
    </source>
</reference>
<gene>
    <name evidence="2" type="ORF">AOE01nite_14640</name>
</gene>
<feature type="chain" id="PRO_5022015937" description="Lipocalin-like domain-containing protein" evidence="1">
    <location>
        <begin position="26"/>
        <end position="134"/>
    </location>
</feature>
<dbReference type="OrthoDB" id="7225586at2"/>
<evidence type="ECO:0000313" key="2">
    <source>
        <dbReference type="EMBL" id="GEN63240.1"/>
    </source>
</evidence>
<organism evidence="2 3">
    <name type="scientific">Acetobacter oeni</name>
    <dbReference type="NCBI Taxonomy" id="304077"/>
    <lineage>
        <taxon>Bacteria</taxon>
        <taxon>Pseudomonadati</taxon>
        <taxon>Pseudomonadota</taxon>
        <taxon>Alphaproteobacteria</taxon>
        <taxon>Acetobacterales</taxon>
        <taxon>Acetobacteraceae</taxon>
        <taxon>Acetobacter</taxon>
    </lineage>
</organism>
<dbReference type="Proteomes" id="UP000321746">
    <property type="component" value="Unassembled WGS sequence"/>
</dbReference>
<dbReference type="EMBL" id="BJYG01000017">
    <property type="protein sequence ID" value="GEN63240.1"/>
    <property type="molecule type" value="Genomic_DNA"/>
</dbReference>